<proteinExistence type="predicted"/>
<reference evidence="1 2" key="2">
    <citation type="journal article" date="2019" name="G3 (Bethesda)">
        <title>Hybrid Assembly of the Genome of the Entomopathogenic Nematode Steinernema carpocapsae Identifies the X-Chromosome.</title>
        <authorList>
            <person name="Serra L."/>
            <person name="Macchietto M."/>
            <person name="Macias-Munoz A."/>
            <person name="McGill C.J."/>
            <person name="Rodriguez I.M."/>
            <person name="Rodriguez B."/>
            <person name="Murad R."/>
            <person name="Mortazavi A."/>
        </authorList>
    </citation>
    <scope>NUCLEOTIDE SEQUENCE [LARGE SCALE GENOMIC DNA]</scope>
    <source>
        <strain evidence="1 2">ALL</strain>
    </source>
</reference>
<protein>
    <submittedName>
        <fullName evidence="1">Uncharacterized protein</fullName>
    </submittedName>
</protein>
<dbReference type="AlphaFoldDB" id="A0A4U5NAU1"/>
<name>A0A4U5NAU1_STECR</name>
<comment type="caution">
    <text evidence="1">The sequence shown here is derived from an EMBL/GenBank/DDBJ whole genome shotgun (WGS) entry which is preliminary data.</text>
</comment>
<gene>
    <name evidence="1" type="ORF">L596_014139</name>
</gene>
<accession>A0A4U5NAU1</accession>
<keyword evidence="2" id="KW-1185">Reference proteome</keyword>
<reference evidence="1 2" key="1">
    <citation type="journal article" date="2015" name="Genome Biol.">
        <title>Comparative genomics of Steinernema reveals deeply conserved gene regulatory networks.</title>
        <authorList>
            <person name="Dillman A.R."/>
            <person name="Macchietto M."/>
            <person name="Porter C.F."/>
            <person name="Rogers A."/>
            <person name="Williams B."/>
            <person name="Antoshechkin I."/>
            <person name="Lee M.M."/>
            <person name="Goodwin Z."/>
            <person name="Lu X."/>
            <person name="Lewis E.E."/>
            <person name="Goodrich-Blair H."/>
            <person name="Stock S.P."/>
            <person name="Adams B.J."/>
            <person name="Sternberg P.W."/>
            <person name="Mortazavi A."/>
        </authorList>
    </citation>
    <scope>NUCLEOTIDE SEQUENCE [LARGE SCALE GENOMIC DNA]</scope>
    <source>
        <strain evidence="1 2">ALL</strain>
    </source>
</reference>
<sequence>MPELYYANHSQEFVRTTNQSGYAGESKQQEIDSRLTDSPEVTCPNFRFLALQSQLTSQKLHSLNLCHFLHLRSKFSLSCDSSRAFRGCLRPLSHRFVYLYPIHAVARLGIPSIGCTNKGEPFPRRPARRHLPSKVRVSLLPKQAGWSSAAVTSSVRFSVSQKLKIGRFERLDKTHVSQKNRRIDRNRLEGNGDGEGATRLILLIRFWRFGSQGRFAAWRRVAVFCGKRSELGAVQTHDGFGVHVDHVPLRGLSERGKEGQVRVFAYGLNSSKTCKK</sequence>
<organism evidence="1 2">
    <name type="scientific">Steinernema carpocapsae</name>
    <name type="common">Entomopathogenic nematode</name>
    <dbReference type="NCBI Taxonomy" id="34508"/>
    <lineage>
        <taxon>Eukaryota</taxon>
        <taxon>Metazoa</taxon>
        <taxon>Ecdysozoa</taxon>
        <taxon>Nematoda</taxon>
        <taxon>Chromadorea</taxon>
        <taxon>Rhabditida</taxon>
        <taxon>Tylenchina</taxon>
        <taxon>Panagrolaimomorpha</taxon>
        <taxon>Strongyloidoidea</taxon>
        <taxon>Steinernematidae</taxon>
        <taxon>Steinernema</taxon>
    </lineage>
</organism>
<evidence type="ECO:0000313" key="2">
    <source>
        <dbReference type="Proteomes" id="UP000298663"/>
    </source>
</evidence>
<dbReference type="EMBL" id="AZBU02000004">
    <property type="protein sequence ID" value="TKR79999.1"/>
    <property type="molecule type" value="Genomic_DNA"/>
</dbReference>
<dbReference type="Proteomes" id="UP000298663">
    <property type="component" value="Unassembled WGS sequence"/>
</dbReference>
<evidence type="ECO:0000313" key="1">
    <source>
        <dbReference type="EMBL" id="TKR79999.1"/>
    </source>
</evidence>